<gene>
    <name evidence="2" type="ORF">CEP54_006501</name>
</gene>
<reference evidence="2 3" key="1">
    <citation type="submission" date="2017-06" db="EMBL/GenBank/DDBJ databases">
        <title>Comparative genomic analysis of Ambrosia Fusariam Clade fungi.</title>
        <authorList>
            <person name="Stajich J.E."/>
            <person name="Carrillo J."/>
            <person name="Kijimoto T."/>
            <person name="Eskalen A."/>
            <person name="O'Donnell K."/>
            <person name="Kasson M."/>
        </authorList>
    </citation>
    <scope>NUCLEOTIDE SEQUENCE [LARGE SCALE GENOMIC DNA]</scope>
    <source>
        <strain evidence="2 3">NRRL62584</strain>
    </source>
</reference>
<feature type="region of interest" description="Disordered" evidence="1">
    <location>
        <begin position="61"/>
        <end position="83"/>
    </location>
</feature>
<feature type="compositionally biased region" description="Polar residues" evidence="1">
    <location>
        <begin position="329"/>
        <end position="349"/>
    </location>
</feature>
<evidence type="ECO:0000256" key="1">
    <source>
        <dbReference type="SAM" id="MobiDB-lite"/>
    </source>
</evidence>
<dbReference type="Proteomes" id="UP000288168">
    <property type="component" value="Unassembled WGS sequence"/>
</dbReference>
<keyword evidence="3" id="KW-1185">Reference proteome</keyword>
<name>A0A428Q6I6_9HYPO</name>
<feature type="region of interest" description="Disordered" evidence="1">
    <location>
        <begin position="220"/>
        <end position="255"/>
    </location>
</feature>
<sequence>MLSSTLKAAKADLRKRLTFSKDKPLTRLNELEPLVSSSGTMSTKSIQRSLLNVIFDTKSGRKLHKRTRSDPTPESDSISEAPELELALQPSRDARVFSVGTNQALDAVFDATTSSGEYCTCPSDSYDSFVDMDDWSISDHGTVLIRRPPGLHPARSPSVNTLSTRNTLYEEPVTPEVEAEYNPEIGITSCDELNAESEVPQAEVTETDNAFVDYVLISSDTANDNSPSDTVQESSSDTNNDLGNSDNNIRTGFSQPFSMNQLNRVVSKIIKGQTKKNLILRPIKELRRNRQTFSGPSTTTRKAQNSVRRLFYAGNKAITAAPIVDNRDNTTPATESTPQSHENEQNLTDTPMVDDDQSHQLSTHESIDNGDDESTHDVASECNMVGTLHHGDNGELEFRQPRTNVTDDITSAKDMDHVKAHHDPEHYDFSDERRALEKWAHVSSHWGDPSIGPDAIRKGFEDHLAALKSLHGSDFFKIATGYQSPTFVNRWLQGNLKRHMGQISFESPHQPTLTPRQSHDMGNDDDKSLDFNQAKALHHPQARHIAGYPANEAKDKYYDLANFLTTSTKREEILDRDVQQTRERIDARSAQLERCIALVRQLEAQGNAEAAQRRKGIYRQVSQLLKVTGAQGSEVKSRCDAKSELYRDLLHREKALVDAVQDEAGAIGLGNHTPNELEWALQQMVAGDSLEYVEDALNSCF</sequence>
<protein>
    <submittedName>
        <fullName evidence="2">Uncharacterized protein</fullName>
    </submittedName>
</protein>
<feature type="region of interest" description="Disordered" evidence="1">
    <location>
        <begin position="322"/>
        <end position="376"/>
    </location>
</feature>
<comment type="caution">
    <text evidence="2">The sequence shown here is derived from an EMBL/GenBank/DDBJ whole genome shotgun (WGS) entry which is preliminary data.</text>
</comment>
<dbReference type="AlphaFoldDB" id="A0A428Q6I6"/>
<evidence type="ECO:0000313" key="2">
    <source>
        <dbReference type="EMBL" id="RSL60870.1"/>
    </source>
</evidence>
<dbReference type="EMBL" id="NKCI01000055">
    <property type="protein sequence ID" value="RSL60870.1"/>
    <property type="molecule type" value="Genomic_DNA"/>
</dbReference>
<organism evidence="2 3">
    <name type="scientific">Fusarium duplospermum</name>
    <dbReference type="NCBI Taxonomy" id="1325734"/>
    <lineage>
        <taxon>Eukaryota</taxon>
        <taxon>Fungi</taxon>
        <taxon>Dikarya</taxon>
        <taxon>Ascomycota</taxon>
        <taxon>Pezizomycotina</taxon>
        <taxon>Sordariomycetes</taxon>
        <taxon>Hypocreomycetidae</taxon>
        <taxon>Hypocreales</taxon>
        <taxon>Nectriaceae</taxon>
        <taxon>Fusarium</taxon>
        <taxon>Fusarium solani species complex</taxon>
    </lineage>
</organism>
<proteinExistence type="predicted"/>
<accession>A0A428Q6I6</accession>
<dbReference type="OrthoDB" id="5055285at2759"/>
<evidence type="ECO:0000313" key="3">
    <source>
        <dbReference type="Proteomes" id="UP000288168"/>
    </source>
</evidence>